<evidence type="ECO:0000313" key="2">
    <source>
        <dbReference type="Proteomes" id="UP000546162"/>
    </source>
</evidence>
<organism evidence="1 2">
    <name type="scientific">Actinoplanes octamycinicus</name>
    <dbReference type="NCBI Taxonomy" id="135948"/>
    <lineage>
        <taxon>Bacteria</taxon>
        <taxon>Bacillati</taxon>
        <taxon>Actinomycetota</taxon>
        <taxon>Actinomycetes</taxon>
        <taxon>Micromonosporales</taxon>
        <taxon>Micromonosporaceae</taxon>
        <taxon>Actinoplanes</taxon>
    </lineage>
</organism>
<keyword evidence="2" id="KW-1185">Reference proteome</keyword>
<reference evidence="1 2" key="1">
    <citation type="submission" date="2020-08" db="EMBL/GenBank/DDBJ databases">
        <title>Sequencing the genomes of 1000 actinobacteria strains.</title>
        <authorList>
            <person name="Klenk H.-P."/>
        </authorList>
    </citation>
    <scope>NUCLEOTIDE SEQUENCE [LARGE SCALE GENOMIC DNA]</scope>
    <source>
        <strain evidence="1 2">DSM 45809</strain>
    </source>
</reference>
<sequence>MRRRVGLILGVVLLLAVAGAVAGRRWWQQRAPYPPQTLHAQATLRFVDQATADAALAPGNAEHAEPGEQILLGRVSWTPPAEARAGDSFRIVLLDKRRRLMPGFIAATAADPADVGAGSDHALDLAEERYPWLRGIGAREINGGFWWPGSAVTASVDASPVTLQTVLHRARPGTPPEAAVATAPVSVDDLLVALIGVGPDGQVYWAQRLLN</sequence>
<dbReference type="Proteomes" id="UP000546162">
    <property type="component" value="Unassembled WGS sequence"/>
</dbReference>
<dbReference type="RefSeq" id="WP_185043566.1">
    <property type="nucleotide sequence ID" value="NZ_BAABFG010000005.1"/>
</dbReference>
<dbReference type="AlphaFoldDB" id="A0A7W7H3G8"/>
<evidence type="ECO:0000313" key="1">
    <source>
        <dbReference type="EMBL" id="MBB4743275.1"/>
    </source>
</evidence>
<name>A0A7W7H3G8_9ACTN</name>
<accession>A0A7W7H3G8</accession>
<proteinExistence type="predicted"/>
<gene>
    <name evidence="1" type="ORF">BJY16_006734</name>
</gene>
<comment type="caution">
    <text evidence="1">The sequence shown here is derived from an EMBL/GenBank/DDBJ whole genome shotgun (WGS) entry which is preliminary data.</text>
</comment>
<dbReference type="EMBL" id="JACHNB010000001">
    <property type="protein sequence ID" value="MBB4743275.1"/>
    <property type="molecule type" value="Genomic_DNA"/>
</dbReference>
<protein>
    <submittedName>
        <fullName evidence="1">Uncharacterized protein</fullName>
    </submittedName>
</protein>